<evidence type="ECO:0000256" key="1">
    <source>
        <dbReference type="ARBA" id="ARBA00000900"/>
    </source>
</evidence>
<evidence type="ECO:0000313" key="12">
    <source>
        <dbReference type="Proteomes" id="UP000594263"/>
    </source>
</evidence>
<accession>A0A7N0RIW3</accession>
<dbReference type="PANTHER" id="PTHR46463:SF27">
    <property type="entry name" value="OS03G0788800 PROTEIN"/>
    <property type="match status" value="1"/>
</dbReference>
<dbReference type="OMA" id="FEGVEHE"/>
<comment type="catalytic activity">
    <reaction evidence="1">
        <text>S-ubiquitinyl-[E2 ubiquitin-conjugating enzyme]-L-cysteine + [acceptor protein]-L-lysine = [E2 ubiquitin-conjugating enzyme]-L-cysteine + N(6)-ubiquitinyl-[acceptor protein]-L-lysine.</text>
        <dbReference type="EC" id="2.3.2.27"/>
    </reaction>
</comment>
<dbReference type="GO" id="GO:0061630">
    <property type="term" value="F:ubiquitin protein ligase activity"/>
    <property type="evidence" value="ECO:0007669"/>
    <property type="project" value="UniProtKB-EC"/>
</dbReference>
<evidence type="ECO:0000256" key="7">
    <source>
        <dbReference type="ARBA" id="ARBA00022833"/>
    </source>
</evidence>
<dbReference type="InterPro" id="IPR013083">
    <property type="entry name" value="Znf_RING/FYVE/PHD"/>
</dbReference>
<feature type="domain" description="RING-type" evidence="10">
    <location>
        <begin position="30"/>
        <end position="70"/>
    </location>
</feature>
<dbReference type="EC" id="2.3.2.27" evidence="2"/>
<dbReference type="AlphaFoldDB" id="A0A7N0RIW3"/>
<dbReference type="EnsemblPlants" id="Kaladp0011s0855.1.v1.1">
    <property type="protein sequence ID" value="Kaladp0011s0855.1.v1.1"/>
    <property type="gene ID" value="Kaladp0011s0855.v1.1"/>
</dbReference>
<sequence>MEDAKSSESHLISAVAYVEAGVQDACDDACSICLEAFNQSEPSTMTTCKHEFHLQCILEWCQRSSQCPMCWQAISLKDPGSQELLDAVEHERHILLNPPRTATVFRHPTLGEFEIPVGVTDAELEERIIQHLAAAAAMRRGRRIVRREGQRSRPSAHDHPHVVLSSSQNTSPGSHATQSPSNGGESERTPVFVTSPRPDQVSTPPHGSSGIRIVEAGLPSNQRTSPVRLSPSSQDREGPSEGQSFSDTVKSRLTAVSTRYKESITKSTRGWRERLFSRNTSVADLGSEVKREVNAGIATVSRMMERLGTKENETATSTASVSNSAENESVQSLRNQQVIETTSTSGVNGTRLPSPCAPPYV</sequence>
<dbReference type="InterPro" id="IPR001841">
    <property type="entry name" value="Znf_RING"/>
</dbReference>
<evidence type="ECO:0000313" key="11">
    <source>
        <dbReference type="EnsemblPlants" id="Kaladp0011s0855.1.v1.1"/>
    </source>
</evidence>
<evidence type="ECO:0000259" key="10">
    <source>
        <dbReference type="PROSITE" id="PS50089"/>
    </source>
</evidence>
<evidence type="ECO:0000256" key="6">
    <source>
        <dbReference type="ARBA" id="ARBA00022786"/>
    </source>
</evidence>
<name>A0A7N0RIW3_KALFE</name>
<feature type="compositionally biased region" description="Polar residues" evidence="9">
    <location>
        <begin position="164"/>
        <end position="184"/>
    </location>
</feature>
<dbReference type="PROSITE" id="PS50089">
    <property type="entry name" value="ZF_RING_2"/>
    <property type="match status" value="1"/>
</dbReference>
<evidence type="ECO:0000256" key="3">
    <source>
        <dbReference type="ARBA" id="ARBA00022679"/>
    </source>
</evidence>
<keyword evidence="4" id="KW-0479">Metal-binding</keyword>
<keyword evidence="3" id="KW-0808">Transferase</keyword>
<dbReference type="Gene3D" id="3.30.40.10">
    <property type="entry name" value="Zinc/RING finger domain, C3HC4 (zinc finger)"/>
    <property type="match status" value="1"/>
</dbReference>
<dbReference type="FunFam" id="3.30.40.10:FF:000705">
    <property type="entry name" value="E3 ubiquitin-protein ligase RHF2A isoform X1"/>
    <property type="match status" value="1"/>
</dbReference>
<dbReference type="GO" id="GO:0008270">
    <property type="term" value="F:zinc ion binding"/>
    <property type="evidence" value="ECO:0007669"/>
    <property type="project" value="UniProtKB-KW"/>
</dbReference>
<feature type="compositionally biased region" description="Polar residues" evidence="9">
    <location>
        <begin position="331"/>
        <end position="348"/>
    </location>
</feature>
<proteinExistence type="predicted"/>
<organism evidence="11 12">
    <name type="scientific">Kalanchoe fedtschenkoi</name>
    <name type="common">Lavender scallops</name>
    <name type="synonym">South American air plant</name>
    <dbReference type="NCBI Taxonomy" id="63787"/>
    <lineage>
        <taxon>Eukaryota</taxon>
        <taxon>Viridiplantae</taxon>
        <taxon>Streptophyta</taxon>
        <taxon>Embryophyta</taxon>
        <taxon>Tracheophyta</taxon>
        <taxon>Spermatophyta</taxon>
        <taxon>Magnoliopsida</taxon>
        <taxon>eudicotyledons</taxon>
        <taxon>Gunneridae</taxon>
        <taxon>Pentapetalae</taxon>
        <taxon>Saxifragales</taxon>
        <taxon>Crassulaceae</taxon>
        <taxon>Kalanchoe</taxon>
    </lineage>
</organism>
<feature type="compositionally biased region" description="Polar residues" evidence="9">
    <location>
        <begin position="219"/>
        <end position="233"/>
    </location>
</feature>
<keyword evidence="7" id="KW-0862">Zinc</keyword>
<dbReference type="SUPFAM" id="SSF57850">
    <property type="entry name" value="RING/U-box"/>
    <property type="match status" value="1"/>
</dbReference>
<evidence type="ECO:0000256" key="2">
    <source>
        <dbReference type="ARBA" id="ARBA00012483"/>
    </source>
</evidence>
<dbReference type="Proteomes" id="UP000594263">
    <property type="component" value="Unplaced"/>
</dbReference>
<keyword evidence="5 8" id="KW-0863">Zinc-finger</keyword>
<feature type="region of interest" description="Disordered" evidence="9">
    <location>
        <begin position="310"/>
        <end position="361"/>
    </location>
</feature>
<reference evidence="11" key="1">
    <citation type="submission" date="2021-01" db="UniProtKB">
        <authorList>
            <consortium name="EnsemblPlants"/>
        </authorList>
    </citation>
    <scope>IDENTIFICATION</scope>
</reference>
<keyword evidence="12" id="KW-1185">Reference proteome</keyword>
<dbReference type="Pfam" id="PF13639">
    <property type="entry name" value="zf-RING_2"/>
    <property type="match status" value="1"/>
</dbReference>
<feature type="compositionally biased region" description="Low complexity" evidence="9">
    <location>
        <begin position="314"/>
        <end position="330"/>
    </location>
</feature>
<dbReference type="PANTHER" id="PTHR46463">
    <property type="entry name" value="ZINC FINGER, RING/FYVE/PHD-TYPE"/>
    <property type="match status" value="1"/>
</dbReference>
<evidence type="ECO:0000256" key="8">
    <source>
        <dbReference type="PROSITE-ProRule" id="PRU00175"/>
    </source>
</evidence>
<evidence type="ECO:0000256" key="5">
    <source>
        <dbReference type="ARBA" id="ARBA00022771"/>
    </source>
</evidence>
<keyword evidence="6" id="KW-0833">Ubl conjugation pathway</keyword>
<dbReference type="Gramene" id="Kaladp0011s0855.1.v1.1">
    <property type="protein sequence ID" value="Kaladp0011s0855.1.v1.1"/>
    <property type="gene ID" value="Kaladp0011s0855.v1.1"/>
</dbReference>
<feature type="compositionally biased region" description="Basic and acidic residues" evidence="9">
    <location>
        <begin position="146"/>
        <end position="161"/>
    </location>
</feature>
<evidence type="ECO:0000256" key="9">
    <source>
        <dbReference type="SAM" id="MobiDB-lite"/>
    </source>
</evidence>
<dbReference type="SMART" id="SM00184">
    <property type="entry name" value="RING"/>
    <property type="match status" value="1"/>
</dbReference>
<feature type="region of interest" description="Disordered" evidence="9">
    <location>
        <begin position="146"/>
        <end position="250"/>
    </location>
</feature>
<protein>
    <recommendedName>
        <fullName evidence="2">RING-type E3 ubiquitin transferase</fullName>
        <ecNumber evidence="2">2.3.2.27</ecNumber>
    </recommendedName>
</protein>
<evidence type="ECO:0000256" key="4">
    <source>
        <dbReference type="ARBA" id="ARBA00022723"/>
    </source>
</evidence>